<organism evidence="1 2">
    <name type="scientific">Plasmodium vivax India VII</name>
    <dbReference type="NCBI Taxonomy" id="1077284"/>
    <lineage>
        <taxon>Eukaryota</taxon>
        <taxon>Sar</taxon>
        <taxon>Alveolata</taxon>
        <taxon>Apicomplexa</taxon>
        <taxon>Aconoidasida</taxon>
        <taxon>Haemosporida</taxon>
        <taxon>Plasmodiidae</taxon>
        <taxon>Plasmodium</taxon>
        <taxon>Plasmodium (Plasmodium)</taxon>
    </lineage>
</organism>
<dbReference type="OrthoDB" id="389431at2759"/>
<proteinExistence type="predicted"/>
<gene>
    <name evidence="1" type="ORF">PVIIG_05211</name>
</gene>
<accession>A0A0J9UUV1</accession>
<dbReference type="Proteomes" id="UP000053562">
    <property type="component" value="Unassembled WGS sequence"/>
</dbReference>
<evidence type="ECO:0000313" key="2">
    <source>
        <dbReference type="Proteomes" id="UP000053562"/>
    </source>
</evidence>
<evidence type="ECO:0000313" key="1">
    <source>
        <dbReference type="EMBL" id="KMZ77258.1"/>
    </source>
</evidence>
<sequence length="319" mass="37125">MSKNNLDFSKLEQDYPFLRTVWDVYKKFDNPVDGDQYKPRYEAFCNPLMKKLGDYNVVNNEFCLKLVRNLGRYSDDFKFKKFTSEDCTNLNNWVYDSKRKYNIPDDIIDKCYQDYGDVARATHTKPICSYSSYDDMYEPINIIMLKIFESNINVLVSIFNQENDLFDSSCQNYVCELVNIYNYINSIYCSNHTQRGTKKEKTCEILRNFNDIYKWFFLGKLHNTSKIPSLDNVKDEYSKKCHQDKPVMQLDVHRNEDGPVLQPLIKVEDNKADALYSQPIQNDGRAGNSMTRTVSTAVGTMAGASSIIALLYKVTQNCI</sequence>
<dbReference type="EMBL" id="KQ234447">
    <property type="protein sequence ID" value="KMZ77258.1"/>
    <property type="molecule type" value="Genomic_DNA"/>
</dbReference>
<name>A0A0J9UUV1_PLAVI</name>
<dbReference type="AlphaFoldDB" id="A0A0J9UUV1"/>
<protein>
    <submittedName>
        <fullName evidence="1">Uncharacterized protein</fullName>
    </submittedName>
</protein>
<reference evidence="1 2" key="1">
    <citation type="submission" date="2011-08" db="EMBL/GenBank/DDBJ databases">
        <title>The Genome Sequence of Plasmodium vivax India VII.</title>
        <authorList>
            <consortium name="The Broad Institute Genome Sequencing Platform"/>
            <consortium name="The Broad Institute Genome Sequencing Center for Infectious Disease"/>
            <person name="Neafsey D."/>
            <person name="Carlton J."/>
            <person name="Barnwell J."/>
            <person name="Collins W."/>
            <person name="Escalante A."/>
            <person name="Mullikin J."/>
            <person name="Saul A."/>
            <person name="Guigo R."/>
            <person name="Camara F."/>
            <person name="Young S.K."/>
            <person name="Zeng Q."/>
            <person name="Gargeya S."/>
            <person name="Fitzgerald M."/>
            <person name="Haas B."/>
            <person name="Abouelleil A."/>
            <person name="Alvarado L."/>
            <person name="Arachchi H.M."/>
            <person name="Berlin A."/>
            <person name="Brown A."/>
            <person name="Chapman S.B."/>
            <person name="Chen Z."/>
            <person name="Dunbar C."/>
            <person name="Freedman E."/>
            <person name="Gearin G."/>
            <person name="Gellesch M."/>
            <person name="Goldberg J."/>
            <person name="Griggs A."/>
            <person name="Gujja S."/>
            <person name="Heiman D."/>
            <person name="Howarth C."/>
            <person name="Larson L."/>
            <person name="Lui A."/>
            <person name="MacDonald P.J.P."/>
            <person name="Montmayeur A."/>
            <person name="Murphy C."/>
            <person name="Neiman D."/>
            <person name="Pearson M."/>
            <person name="Priest M."/>
            <person name="Roberts A."/>
            <person name="Saif S."/>
            <person name="Shea T."/>
            <person name="Shenoy N."/>
            <person name="Sisk P."/>
            <person name="Stolte C."/>
            <person name="Sykes S."/>
            <person name="Wortman J."/>
            <person name="Nusbaum C."/>
            <person name="Birren B."/>
        </authorList>
    </citation>
    <scope>NUCLEOTIDE SEQUENCE [LARGE SCALE GENOMIC DNA]</scope>
    <source>
        <strain evidence="1 2">India VII</strain>
    </source>
</reference>